<protein>
    <submittedName>
        <fullName evidence="2">Alpha/beta hydrolase</fullName>
    </submittedName>
</protein>
<dbReference type="Pfam" id="PF12697">
    <property type="entry name" value="Abhydrolase_6"/>
    <property type="match status" value="1"/>
</dbReference>
<evidence type="ECO:0000259" key="1">
    <source>
        <dbReference type="Pfam" id="PF12697"/>
    </source>
</evidence>
<dbReference type="PANTHER" id="PTHR43433">
    <property type="entry name" value="HYDROLASE, ALPHA/BETA FOLD FAMILY PROTEIN"/>
    <property type="match status" value="1"/>
</dbReference>
<dbReference type="PANTHER" id="PTHR43433:SF5">
    <property type="entry name" value="AB HYDROLASE-1 DOMAIN-CONTAINING PROTEIN"/>
    <property type="match status" value="1"/>
</dbReference>
<dbReference type="Proteomes" id="UP001500909">
    <property type="component" value="Unassembled WGS sequence"/>
</dbReference>
<name>A0ABN1BFQ8_9ACTN</name>
<dbReference type="GO" id="GO:0016787">
    <property type="term" value="F:hydrolase activity"/>
    <property type="evidence" value="ECO:0007669"/>
    <property type="project" value="UniProtKB-KW"/>
</dbReference>
<keyword evidence="2" id="KW-0378">Hydrolase</keyword>
<gene>
    <name evidence="2" type="ORF">GCM10010361_73160</name>
</gene>
<feature type="domain" description="AB hydrolase-1" evidence="1">
    <location>
        <begin position="20"/>
        <end position="247"/>
    </location>
</feature>
<evidence type="ECO:0000313" key="3">
    <source>
        <dbReference type="Proteomes" id="UP001500909"/>
    </source>
</evidence>
<keyword evidence="3" id="KW-1185">Reference proteome</keyword>
<dbReference type="InterPro" id="IPR050471">
    <property type="entry name" value="AB_hydrolase"/>
</dbReference>
<dbReference type="SUPFAM" id="SSF53474">
    <property type="entry name" value="alpha/beta-Hydrolases"/>
    <property type="match status" value="1"/>
</dbReference>
<accession>A0ABN1BFQ8</accession>
<dbReference type="RefSeq" id="WP_346099843.1">
    <property type="nucleotide sequence ID" value="NZ_BAAABY010000057.1"/>
</dbReference>
<dbReference type="InterPro" id="IPR000073">
    <property type="entry name" value="AB_hydrolase_1"/>
</dbReference>
<sequence>MTRTEQSVTHRLVGAGPRHVIVLHDWFDTCAAWGAALEYLDGDAFTYALLDYRGYGERKDVPGRYDLAEIADDVLALADQLGWDRFALVGHSMGAKASQQVLVRAPGRVTRLLGLAPVPAGPYPMDEPTRALFYGASEDPEKRRAILDLVTGHRTGRVWQQRMISHSMAASRQEAHARYLASWHTLDLSEAVRGNTVPVRLVVGEHDLALTADVMRATWQAWYPNAEVVTIPGAGHYPMHETPVTLASVMEEFLWTF</sequence>
<reference evidence="2 3" key="1">
    <citation type="journal article" date="2019" name="Int. J. Syst. Evol. Microbiol.">
        <title>The Global Catalogue of Microorganisms (GCM) 10K type strain sequencing project: providing services to taxonomists for standard genome sequencing and annotation.</title>
        <authorList>
            <consortium name="The Broad Institute Genomics Platform"/>
            <consortium name="The Broad Institute Genome Sequencing Center for Infectious Disease"/>
            <person name="Wu L."/>
            <person name="Ma J."/>
        </authorList>
    </citation>
    <scope>NUCLEOTIDE SEQUENCE [LARGE SCALE GENOMIC DNA]</scope>
    <source>
        <strain evidence="2 3">JCM 4805</strain>
    </source>
</reference>
<organism evidence="2 3">
    <name type="scientific">Streptomyces olivaceiscleroticus</name>
    <dbReference type="NCBI Taxonomy" id="68245"/>
    <lineage>
        <taxon>Bacteria</taxon>
        <taxon>Bacillati</taxon>
        <taxon>Actinomycetota</taxon>
        <taxon>Actinomycetes</taxon>
        <taxon>Kitasatosporales</taxon>
        <taxon>Streptomycetaceae</taxon>
        <taxon>Streptomyces</taxon>
    </lineage>
</organism>
<proteinExistence type="predicted"/>
<dbReference type="Gene3D" id="3.40.50.1820">
    <property type="entry name" value="alpha/beta hydrolase"/>
    <property type="match status" value="1"/>
</dbReference>
<dbReference type="InterPro" id="IPR029058">
    <property type="entry name" value="AB_hydrolase_fold"/>
</dbReference>
<evidence type="ECO:0000313" key="2">
    <source>
        <dbReference type="EMBL" id="GAA0496960.1"/>
    </source>
</evidence>
<dbReference type="EMBL" id="BAAABY010000057">
    <property type="protein sequence ID" value="GAA0496960.1"/>
    <property type="molecule type" value="Genomic_DNA"/>
</dbReference>
<comment type="caution">
    <text evidence="2">The sequence shown here is derived from an EMBL/GenBank/DDBJ whole genome shotgun (WGS) entry which is preliminary data.</text>
</comment>